<dbReference type="Proteomes" id="UP001149719">
    <property type="component" value="Unassembled WGS sequence"/>
</dbReference>
<dbReference type="EMBL" id="JAPUBN010000013">
    <property type="protein sequence ID" value="MCZ2721694.1"/>
    <property type="molecule type" value="Genomic_DNA"/>
</dbReference>
<feature type="compositionally biased region" description="Polar residues" evidence="1">
    <location>
        <begin position="69"/>
        <end position="78"/>
    </location>
</feature>
<sequence length="78" mass="8563">MKFGLLIVVCALLFGCAVQPQGKITQRSVYYLPLVQSDSGPKQQQDVDVQQISDRPQYSSPVRNGAPVNHSTYSPAIK</sequence>
<feature type="signal peptide" evidence="2">
    <location>
        <begin position="1"/>
        <end position="20"/>
    </location>
</feature>
<reference evidence="3" key="1">
    <citation type="submission" date="2022-12" db="EMBL/GenBank/DDBJ databases">
        <title>Marinomonas 15G1-11 sp. nov, isolated from marine algae.</title>
        <authorList>
            <person name="Butt M."/>
            <person name="Choi D.G."/>
            <person name="Kim J.M."/>
            <person name="Lee J.K."/>
            <person name="Baek J.H."/>
            <person name="Jeon C.O."/>
        </authorList>
    </citation>
    <scope>NUCLEOTIDE SEQUENCE</scope>
    <source>
        <strain evidence="3">15G1-11</strain>
    </source>
</reference>
<feature type="compositionally biased region" description="Polar residues" evidence="1">
    <location>
        <begin position="52"/>
        <end position="62"/>
    </location>
</feature>
<dbReference type="RefSeq" id="WP_269124669.1">
    <property type="nucleotide sequence ID" value="NZ_JAPUBN010000013.1"/>
</dbReference>
<dbReference type="PROSITE" id="PS51257">
    <property type="entry name" value="PROKAR_LIPOPROTEIN"/>
    <property type="match status" value="1"/>
</dbReference>
<keyword evidence="2" id="KW-0732">Signal</keyword>
<feature type="region of interest" description="Disordered" evidence="1">
    <location>
        <begin position="38"/>
        <end position="78"/>
    </location>
</feature>
<keyword evidence="4" id="KW-1185">Reference proteome</keyword>
<name>A0ABT4JVU8_9GAMM</name>
<feature type="chain" id="PRO_5047097910" description="Lipoprotein" evidence="2">
    <location>
        <begin position="21"/>
        <end position="78"/>
    </location>
</feature>
<evidence type="ECO:0000313" key="3">
    <source>
        <dbReference type="EMBL" id="MCZ2721694.1"/>
    </source>
</evidence>
<evidence type="ECO:0008006" key="5">
    <source>
        <dbReference type="Google" id="ProtNLM"/>
    </source>
</evidence>
<evidence type="ECO:0000256" key="2">
    <source>
        <dbReference type="SAM" id="SignalP"/>
    </source>
</evidence>
<organism evidence="3 4">
    <name type="scientific">Marinomonas phaeophyticola</name>
    <dbReference type="NCBI Taxonomy" id="3004091"/>
    <lineage>
        <taxon>Bacteria</taxon>
        <taxon>Pseudomonadati</taxon>
        <taxon>Pseudomonadota</taxon>
        <taxon>Gammaproteobacteria</taxon>
        <taxon>Oceanospirillales</taxon>
        <taxon>Oceanospirillaceae</taxon>
        <taxon>Marinomonas</taxon>
    </lineage>
</organism>
<comment type="caution">
    <text evidence="3">The sequence shown here is derived from an EMBL/GenBank/DDBJ whole genome shotgun (WGS) entry which is preliminary data.</text>
</comment>
<accession>A0ABT4JVU8</accession>
<gene>
    <name evidence="3" type="ORF">O1D97_08515</name>
</gene>
<evidence type="ECO:0000313" key="4">
    <source>
        <dbReference type="Proteomes" id="UP001149719"/>
    </source>
</evidence>
<proteinExistence type="predicted"/>
<protein>
    <recommendedName>
        <fullName evidence="5">Lipoprotein</fullName>
    </recommendedName>
</protein>
<evidence type="ECO:0000256" key="1">
    <source>
        <dbReference type="SAM" id="MobiDB-lite"/>
    </source>
</evidence>